<protein>
    <recommendedName>
        <fullName evidence="4">Teichuronic acid biosynthesis protein TuaF</fullName>
    </recommendedName>
</protein>
<dbReference type="NCBIfam" id="NF047685">
    <property type="entry name" value="TeichurnBiosyTuaF"/>
    <property type="match status" value="1"/>
</dbReference>
<dbReference type="RefSeq" id="WP_071168498.1">
    <property type="nucleotide sequence ID" value="NZ_CP017786.1"/>
</dbReference>
<dbReference type="AlphaFoldDB" id="A0AAC9II26"/>
<evidence type="ECO:0000313" key="3">
    <source>
        <dbReference type="Proteomes" id="UP000177709"/>
    </source>
</evidence>
<dbReference type="KEGG" id="bxi:BK049_10820"/>
<feature type="transmembrane region" description="Helical" evidence="1">
    <location>
        <begin position="15"/>
        <end position="34"/>
    </location>
</feature>
<accession>A0AAC9II26</accession>
<evidence type="ECO:0000256" key="1">
    <source>
        <dbReference type="SAM" id="Phobius"/>
    </source>
</evidence>
<sequence>MSGFMVRIRKRIKKYIVWLVLLPVILAAFGFFFAKGTVEQSSYTAAVTLTLGKYDDGVYNNMAEVTSLIKSDAFLNQALHDVKEAERQDVKNRLILTNASDTQLQLSFTDADKARALAVVKQVSDTFLKQDKALFMKRQQVIENRLSALEDESVSNDSKVDKERFLYELESTKLGMKQAKIVDPAQVLDEGNKGMSAKKRALLGLVVGFSISLMFVVLPEVFKES</sequence>
<reference evidence="2 3" key="1">
    <citation type="submission" date="2016-10" db="EMBL/GenBank/DDBJ databases">
        <title>Whole genome sequence of hyper active fibrinolysis bacterium Bacillus pumilus strain VV3 isolated from fermented rice.</title>
        <authorList>
            <person name="Mariadas V.A."/>
            <person name="Vijayaraghavan P."/>
            <person name="Dhandapani V."/>
        </authorList>
    </citation>
    <scope>NUCLEOTIDE SEQUENCE [LARGE SCALE GENOMIC DNA]</scope>
    <source>
        <strain evidence="2 3">VV3</strain>
    </source>
</reference>
<organism evidence="2 3">
    <name type="scientific">Bacillus xiamenensis</name>
    <dbReference type="NCBI Taxonomy" id="1178537"/>
    <lineage>
        <taxon>Bacteria</taxon>
        <taxon>Bacillati</taxon>
        <taxon>Bacillota</taxon>
        <taxon>Bacilli</taxon>
        <taxon>Bacillales</taxon>
        <taxon>Bacillaceae</taxon>
        <taxon>Bacillus</taxon>
    </lineage>
</organism>
<keyword evidence="1" id="KW-0472">Membrane</keyword>
<evidence type="ECO:0000313" key="2">
    <source>
        <dbReference type="EMBL" id="AOZ89133.1"/>
    </source>
</evidence>
<proteinExistence type="predicted"/>
<dbReference type="EMBL" id="CP017786">
    <property type="protein sequence ID" value="AOZ89133.1"/>
    <property type="molecule type" value="Genomic_DNA"/>
</dbReference>
<feature type="transmembrane region" description="Helical" evidence="1">
    <location>
        <begin position="201"/>
        <end position="222"/>
    </location>
</feature>
<gene>
    <name evidence="2" type="ORF">BK049_10820</name>
</gene>
<dbReference type="Proteomes" id="UP000177709">
    <property type="component" value="Chromosome"/>
</dbReference>
<name>A0AAC9II26_9BACI</name>
<evidence type="ECO:0008006" key="4">
    <source>
        <dbReference type="Google" id="ProtNLM"/>
    </source>
</evidence>
<keyword evidence="1" id="KW-1133">Transmembrane helix</keyword>
<keyword evidence="1" id="KW-0812">Transmembrane</keyword>